<protein>
    <submittedName>
        <fullName evidence="1">ATP-dependent DNA helicase tlh1</fullName>
    </submittedName>
</protein>
<keyword evidence="1" id="KW-0067">ATP-binding</keyword>
<keyword evidence="1" id="KW-0547">Nucleotide-binding</keyword>
<dbReference type="GO" id="GO:0004386">
    <property type="term" value="F:helicase activity"/>
    <property type="evidence" value="ECO:0007669"/>
    <property type="project" value="UniProtKB-KW"/>
</dbReference>
<dbReference type="AlphaFoldDB" id="A0A4T0VCU5"/>
<name>A0A4T0VCU5_9PEZI</name>
<dbReference type="OrthoDB" id="5245264at2759"/>
<reference evidence="1 2" key="1">
    <citation type="journal article" date="2019" name="Genome Biol. Evol.">
        <title>Genomic Plasticity Mediated by Transposable Elements in the Plant Pathogenic Fungus Colletotrichum higginsianum.</title>
        <authorList>
            <person name="Tsushima A."/>
            <person name="Gan P."/>
            <person name="Kumakura N."/>
            <person name="Narusaka M."/>
            <person name="Takano Y."/>
            <person name="Narusaka Y."/>
            <person name="Shirasu K."/>
        </authorList>
    </citation>
    <scope>NUCLEOTIDE SEQUENCE [LARGE SCALE GENOMIC DNA]</scope>
    <source>
        <strain evidence="1 2">MAFF305635-RFP</strain>
    </source>
</reference>
<comment type="caution">
    <text evidence="1">The sequence shown here is derived from an EMBL/GenBank/DDBJ whole genome shotgun (WGS) entry which is preliminary data.</text>
</comment>
<evidence type="ECO:0000313" key="1">
    <source>
        <dbReference type="EMBL" id="TIC89466.1"/>
    </source>
</evidence>
<proteinExistence type="predicted"/>
<sequence>MGFIKHLDGWISREDVLRRFSPDAIHAVTPYTVALRTLVSSTLQHLQQQVGQPILCALNRRAWSEDSPAPFNYILEQATLSDYTATWRRRPSGPQPPSKRIAVAIYSLLDHKLYHDPFESPLLAATAFMAVRTPNAYHTQSEYGKSLSAIVKISLLAIYTNADFDRQAARAAAANAMPADPPAPKLNLADHLIELMKRTAYAAAPRPYTTPLAWTFDRQTALSRLRLKGSTATEDVVQWTTDPNTDDIVLNFRNIRMPRSDMRAYSRALLDTAEHYLLRVLFVGQVSSLEEAVASSKLPLLPKLDQVLDDVSELKTGYSFLNYEMNQEWASIGVTFLESQVTSGATPYGTFTRDNEPNIATIQKYQRDVNAFLSVLLTAIHVTYGQPARAPEIVSLRVENTPYGGLRNVFMRKGHVAIHTIYHKGLRIKKEYRPIYRFLPIELSYIMVYYRWLVRPFMNGLGLLAAEAAGKQPVGVSAYLLPADFVLVTKPVPSTIRDYRQEAVDHAKHIEEMLKDPTLN</sequence>
<dbReference type="Proteomes" id="UP000305883">
    <property type="component" value="Unassembled WGS sequence"/>
</dbReference>
<accession>A0A4T0VCU5</accession>
<evidence type="ECO:0000313" key="2">
    <source>
        <dbReference type="Proteomes" id="UP000305883"/>
    </source>
</evidence>
<organism evidence="1 2">
    <name type="scientific">Colletotrichum higginsianum</name>
    <dbReference type="NCBI Taxonomy" id="80884"/>
    <lineage>
        <taxon>Eukaryota</taxon>
        <taxon>Fungi</taxon>
        <taxon>Dikarya</taxon>
        <taxon>Ascomycota</taxon>
        <taxon>Pezizomycotina</taxon>
        <taxon>Sordariomycetes</taxon>
        <taxon>Hypocreomycetidae</taxon>
        <taxon>Glomerellales</taxon>
        <taxon>Glomerellaceae</taxon>
        <taxon>Colletotrichum</taxon>
        <taxon>Colletotrichum destructivum species complex</taxon>
    </lineage>
</organism>
<keyword evidence="1" id="KW-0378">Hydrolase</keyword>
<gene>
    <name evidence="1" type="ORF">CH35J_012844</name>
</gene>
<keyword evidence="1" id="KW-0347">Helicase</keyword>
<dbReference type="EMBL" id="MWPZ01000016">
    <property type="protein sequence ID" value="TIC89466.1"/>
    <property type="molecule type" value="Genomic_DNA"/>
</dbReference>